<dbReference type="Proteomes" id="UP001183410">
    <property type="component" value="Unassembled WGS sequence"/>
</dbReference>
<dbReference type="InterPro" id="IPR013783">
    <property type="entry name" value="Ig-like_fold"/>
</dbReference>
<protein>
    <submittedName>
        <fullName evidence="4">Alpha-amylase family glycosyl hydrolase</fullName>
    </submittedName>
</protein>
<sequence length="690" mass="73639">MSASRDPAAAPGGLRAEAGTPAPLGATVVDGGVNFAVATAPGRRVVLVLCDPADGAVTAELPFPAEPHHGPHGDVHAMTVRGPHPALSHYGYRVEPGPATVLLDPYARELAGTGPFGTRPAYRSVVPDPEAAAFDWGDDRRPRHPAGDLVLYELHVRGFTRDPSSGVAHPGTYAGLREKLPYLAALGVTAVELLPVFEFDETDNTYAAPGTGEPLPNYWGYNTVAFLAPKAGYAADRGPGGPARELKELVRACHAAGIEVILDVVLNHTAEGDHRGPTLSFRALHEAAYYLLDADGRHRNLTATGNTVNANHPVASAFLLDCLRHWATEYHVDGFRFDMASILTRGTDGAVLEDPPLVRAIATDPVLADLRLIAEASDAAGTEQVGSFPHFGRWSEWNMRYRDTIRRFLLGRPGSTAAFATRLVGSPDLYPGRGAAPSINYVTCHDGFTLADLTAYDHRHNAANGEGGGDGIPGEDSWNHGHEGPTDDPAIRALRARQARNALLLLLTSRGVPMLLAGDEHGRTQGGNNNAYSQDNPTSWLDWSLADAPPGAALLRFTRRCLAFRRAHPVLRRLDHPEGRRRPGAPHPPVSWHGETPDQPDWSAASTLLAVLLHDEAADDTVYLAANTGDAPRTVRAPAPPPGRRWHVFADTAAPPGADAHPPGAEPPCPDPDRLTLPPRATTLLVAHPL</sequence>
<dbReference type="RefSeq" id="WP_311670387.1">
    <property type="nucleotide sequence ID" value="NZ_JAVREO010000025.1"/>
</dbReference>
<comment type="caution">
    <text evidence="4">The sequence shown here is derived from an EMBL/GenBank/DDBJ whole genome shotgun (WGS) entry which is preliminary data.</text>
</comment>
<comment type="similarity">
    <text evidence="1">Belongs to the glycosyl hydrolase 13 family.</text>
</comment>
<dbReference type="PANTHER" id="PTHR43002">
    <property type="entry name" value="GLYCOGEN DEBRANCHING ENZYME"/>
    <property type="match status" value="1"/>
</dbReference>
<dbReference type="Pfam" id="PF21156">
    <property type="entry name" value="ISOA1-3_C"/>
    <property type="match status" value="1"/>
</dbReference>
<dbReference type="InterPro" id="IPR013780">
    <property type="entry name" value="Glyco_hydro_b"/>
</dbReference>
<feature type="region of interest" description="Disordered" evidence="2">
    <location>
        <begin position="652"/>
        <end position="675"/>
    </location>
</feature>
<feature type="domain" description="Glycosyl hydrolase family 13 catalytic" evidence="3">
    <location>
        <begin position="153"/>
        <end position="565"/>
    </location>
</feature>
<evidence type="ECO:0000256" key="1">
    <source>
        <dbReference type="ARBA" id="ARBA00008061"/>
    </source>
</evidence>
<dbReference type="SUPFAM" id="SSF51445">
    <property type="entry name" value="(Trans)glycosidases"/>
    <property type="match status" value="1"/>
</dbReference>
<dbReference type="Gene3D" id="2.60.40.1180">
    <property type="entry name" value="Golgi alpha-mannosidase II"/>
    <property type="match status" value="1"/>
</dbReference>
<dbReference type="Gene3D" id="2.60.40.10">
    <property type="entry name" value="Immunoglobulins"/>
    <property type="match status" value="1"/>
</dbReference>
<evidence type="ECO:0000313" key="4">
    <source>
        <dbReference type="EMBL" id="MDT0270319.1"/>
    </source>
</evidence>
<keyword evidence="4" id="KW-0378">Hydrolase</keyword>
<gene>
    <name evidence="4" type="ORF">RM844_29010</name>
</gene>
<dbReference type="InterPro" id="IPR006047">
    <property type="entry name" value="GH13_cat_dom"/>
</dbReference>
<keyword evidence="5" id="KW-1185">Reference proteome</keyword>
<dbReference type="GO" id="GO:0016787">
    <property type="term" value="F:hydrolase activity"/>
    <property type="evidence" value="ECO:0007669"/>
    <property type="project" value="UniProtKB-KW"/>
</dbReference>
<evidence type="ECO:0000256" key="2">
    <source>
        <dbReference type="SAM" id="MobiDB-lite"/>
    </source>
</evidence>
<feature type="region of interest" description="Disordered" evidence="2">
    <location>
        <begin position="461"/>
        <end position="488"/>
    </location>
</feature>
<feature type="region of interest" description="Disordered" evidence="2">
    <location>
        <begin position="575"/>
        <end position="601"/>
    </location>
</feature>
<dbReference type="SUPFAM" id="SSF81296">
    <property type="entry name" value="E set domains"/>
    <property type="match status" value="1"/>
</dbReference>
<organism evidence="4 5">
    <name type="scientific">Streptomyces chisholmiae</name>
    <dbReference type="NCBI Taxonomy" id="3075540"/>
    <lineage>
        <taxon>Bacteria</taxon>
        <taxon>Bacillati</taxon>
        <taxon>Actinomycetota</taxon>
        <taxon>Actinomycetes</taxon>
        <taxon>Kitasatosporales</taxon>
        <taxon>Streptomycetaceae</taxon>
        <taxon>Streptomyces</taxon>
    </lineage>
</organism>
<dbReference type="Pfam" id="PF00128">
    <property type="entry name" value="Alpha-amylase"/>
    <property type="match status" value="1"/>
</dbReference>
<name>A0ABU2K0K8_9ACTN</name>
<dbReference type="InterPro" id="IPR048650">
    <property type="entry name" value="ISOA1-3-like_C"/>
</dbReference>
<dbReference type="CDD" id="cd02856">
    <property type="entry name" value="E_set_GDE_Isoamylase_N"/>
    <property type="match status" value="1"/>
</dbReference>
<feature type="region of interest" description="Disordered" evidence="2">
    <location>
        <begin position="1"/>
        <end position="21"/>
    </location>
</feature>
<accession>A0ABU2K0K8</accession>
<dbReference type="SUPFAM" id="SSF51011">
    <property type="entry name" value="Glycosyl hydrolase domain"/>
    <property type="match status" value="1"/>
</dbReference>
<dbReference type="Gene3D" id="3.20.20.80">
    <property type="entry name" value="Glycosidases"/>
    <property type="match status" value="1"/>
</dbReference>
<dbReference type="InterPro" id="IPR014756">
    <property type="entry name" value="Ig_E-set"/>
</dbReference>
<feature type="compositionally biased region" description="Low complexity" evidence="2">
    <location>
        <begin position="652"/>
        <end position="663"/>
    </location>
</feature>
<dbReference type="CDD" id="cd11326">
    <property type="entry name" value="AmyAc_Glg_debranch"/>
    <property type="match status" value="1"/>
</dbReference>
<proteinExistence type="inferred from homology"/>
<evidence type="ECO:0000313" key="5">
    <source>
        <dbReference type="Proteomes" id="UP001183410"/>
    </source>
</evidence>
<evidence type="ECO:0000259" key="3">
    <source>
        <dbReference type="SMART" id="SM00642"/>
    </source>
</evidence>
<dbReference type="InterPro" id="IPR044505">
    <property type="entry name" value="GlgX_Isoamylase_N_E_set"/>
</dbReference>
<dbReference type="SMART" id="SM00642">
    <property type="entry name" value="Aamy"/>
    <property type="match status" value="1"/>
</dbReference>
<dbReference type="EMBL" id="JAVREO010000025">
    <property type="protein sequence ID" value="MDT0270319.1"/>
    <property type="molecule type" value="Genomic_DNA"/>
</dbReference>
<reference evidence="5" key="1">
    <citation type="submission" date="2023-07" db="EMBL/GenBank/DDBJ databases">
        <title>30 novel species of actinomycetes from the DSMZ collection.</title>
        <authorList>
            <person name="Nouioui I."/>
        </authorList>
    </citation>
    <scope>NUCLEOTIDE SEQUENCE [LARGE SCALE GENOMIC DNA]</scope>
    <source>
        <strain evidence="5">DSM 44915</strain>
    </source>
</reference>
<dbReference type="InterPro" id="IPR017853">
    <property type="entry name" value="GH"/>
</dbReference>